<protein>
    <submittedName>
        <fullName evidence="1">Uncharacterized protein</fullName>
    </submittedName>
</protein>
<sequence length="458" mass="51484">MKSTSKSSEWSSSDFYVPENPDYTIFDSARDSVRFALHCLEPCGDHWRAKSSFVDVEGVPQTWHDFGTLEGPGWAANAVGGALELYRFGKFVGDKSLTETALGLLRHVLECGFLREDGFIVPYRETTTDKFVLNFKHNNDWFCPGSIARIGFQMLLFADELTDDALAKLLTEQAIWCATWLAQYVHRLPNGWFPRRVTPSGEPYPYTAESLSPDPIFDCSGDGIQTLQLWVELGLRGLIGTYGTVAEVIKAFMDAGGFFGSVNHDTYDRHENVAYAFAFRTLLKASLLLDDPSIRDFAYDVCLRGLDRFKMTEDKNGVATKGLLFMEESWDTAYLWENAEAACAFLDAFADTGDDEFLRDALTVLRAAAKHHYGDKGFLTEGVDWDNVVGSQHHIDGAQFGAIRYTEPLLNNLHIVEPTLNYLERWAIKRTFADGRTEFYDHEGNLLVTLKPMGATEP</sequence>
<dbReference type="SUPFAM" id="SSF48208">
    <property type="entry name" value="Six-hairpin glycosidases"/>
    <property type="match status" value="1"/>
</dbReference>
<reference evidence="1 2" key="1">
    <citation type="submission" date="2022-08" db="EMBL/GenBank/DDBJ databases">
        <title>Bacterial and archaeal communities from various locations to study Microbial Dark Matter (Phase II).</title>
        <authorList>
            <person name="Stepanauskas R."/>
        </authorList>
    </citation>
    <scope>NUCLEOTIDE SEQUENCE [LARGE SCALE GENOMIC DNA]</scope>
    <source>
        <strain evidence="1 2">PD1</strain>
    </source>
</reference>
<evidence type="ECO:0000313" key="1">
    <source>
        <dbReference type="EMBL" id="MCS3919183.1"/>
    </source>
</evidence>
<dbReference type="EMBL" id="JANUCP010000002">
    <property type="protein sequence ID" value="MCS3919183.1"/>
    <property type="molecule type" value="Genomic_DNA"/>
</dbReference>
<name>A0ABT2EQI2_9BACT</name>
<dbReference type="Proteomes" id="UP001204798">
    <property type="component" value="Unassembled WGS sequence"/>
</dbReference>
<dbReference type="InterPro" id="IPR008928">
    <property type="entry name" value="6-hairpin_glycosidase_sf"/>
</dbReference>
<evidence type="ECO:0000313" key="2">
    <source>
        <dbReference type="Proteomes" id="UP001204798"/>
    </source>
</evidence>
<keyword evidence="2" id="KW-1185">Reference proteome</keyword>
<organism evidence="1 2">
    <name type="scientific">Candidatus Fervidibacter sacchari</name>
    <dbReference type="NCBI Taxonomy" id="1448929"/>
    <lineage>
        <taxon>Bacteria</taxon>
        <taxon>Candidatus Fervidibacterota</taxon>
        <taxon>Candidatus Fervidibacter</taxon>
    </lineage>
</organism>
<dbReference type="RefSeq" id="WP_259095376.1">
    <property type="nucleotide sequence ID" value="NZ_CP130454.1"/>
</dbReference>
<comment type="caution">
    <text evidence="1">The sequence shown here is derived from an EMBL/GenBank/DDBJ whole genome shotgun (WGS) entry which is preliminary data.</text>
</comment>
<accession>A0ABT2EQI2</accession>
<proteinExistence type="predicted"/>
<gene>
    <name evidence="1" type="ORF">M2350_001583</name>
</gene>